<evidence type="ECO:0000256" key="8">
    <source>
        <dbReference type="RuleBase" id="RU000304"/>
    </source>
</evidence>
<evidence type="ECO:0000313" key="11">
    <source>
        <dbReference type="Proteomes" id="UP001642484"/>
    </source>
</evidence>
<evidence type="ECO:0000256" key="4">
    <source>
        <dbReference type="ARBA" id="ARBA00022741"/>
    </source>
</evidence>
<dbReference type="Proteomes" id="UP001642484">
    <property type="component" value="Unassembled WGS sequence"/>
</dbReference>
<evidence type="ECO:0000256" key="2">
    <source>
        <dbReference type="ARBA" id="ARBA00022527"/>
    </source>
</evidence>
<evidence type="ECO:0000313" key="10">
    <source>
        <dbReference type="EMBL" id="CAK9034381.1"/>
    </source>
</evidence>
<dbReference type="InterPro" id="IPR000719">
    <property type="entry name" value="Prot_kinase_dom"/>
</dbReference>
<evidence type="ECO:0000259" key="9">
    <source>
        <dbReference type="PROSITE" id="PS50011"/>
    </source>
</evidence>
<evidence type="ECO:0000256" key="5">
    <source>
        <dbReference type="ARBA" id="ARBA00022777"/>
    </source>
</evidence>
<keyword evidence="11" id="KW-1185">Reference proteome</keyword>
<keyword evidence="5" id="KW-0418">Kinase</keyword>
<reference evidence="10 11" key="1">
    <citation type="submission" date="2024-02" db="EMBL/GenBank/DDBJ databases">
        <authorList>
            <person name="Chen Y."/>
            <person name="Shah S."/>
            <person name="Dougan E. K."/>
            <person name="Thang M."/>
            <person name="Chan C."/>
        </authorList>
    </citation>
    <scope>NUCLEOTIDE SEQUENCE [LARGE SCALE GENOMIC DNA]</scope>
</reference>
<dbReference type="PROSITE" id="PS50011">
    <property type="entry name" value="PROTEIN_KINASE_DOM"/>
    <property type="match status" value="1"/>
</dbReference>
<dbReference type="InterPro" id="IPR011009">
    <property type="entry name" value="Kinase-like_dom_sf"/>
</dbReference>
<dbReference type="Gene3D" id="1.10.510.10">
    <property type="entry name" value="Transferase(Phosphotransferase) domain 1"/>
    <property type="match status" value="1"/>
</dbReference>
<dbReference type="PROSITE" id="PS00108">
    <property type="entry name" value="PROTEIN_KINASE_ST"/>
    <property type="match status" value="1"/>
</dbReference>
<gene>
    <name evidence="10" type="ORF">CCMP2556_LOCUS19473</name>
</gene>
<keyword evidence="3" id="KW-0808">Transferase</keyword>
<feature type="binding site" evidence="7">
    <location>
        <position position="52"/>
    </location>
    <ligand>
        <name>ATP</name>
        <dbReference type="ChEBI" id="CHEBI:30616"/>
    </ligand>
</feature>
<dbReference type="SUPFAM" id="SSF56112">
    <property type="entry name" value="Protein kinase-like (PK-like)"/>
    <property type="match status" value="1"/>
</dbReference>
<comment type="similarity">
    <text evidence="1">Belongs to the protein kinase superfamily. CMGC Ser/Thr protein kinase family. GSK-3 subfamily.</text>
</comment>
<dbReference type="CDD" id="cd14137">
    <property type="entry name" value="STKc_GSK3"/>
    <property type="match status" value="1"/>
</dbReference>
<dbReference type="SMART" id="SM00220">
    <property type="entry name" value="S_TKc"/>
    <property type="match status" value="1"/>
</dbReference>
<dbReference type="InterPro" id="IPR017441">
    <property type="entry name" value="Protein_kinase_ATP_BS"/>
</dbReference>
<dbReference type="InterPro" id="IPR008271">
    <property type="entry name" value="Ser/Thr_kinase_AS"/>
</dbReference>
<evidence type="ECO:0000256" key="6">
    <source>
        <dbReference type="ARBA" id="ARBA00022840"/>
    </source>
</evidence>
<dbReference type="PROSITE" id="PS00107">
    <property type="entry name" value="PROTEIN_KINASE_ATP"/>
    <property type="match status" value="1"/>
</dbReference>
<name>A0ABP0L5F8_9DINO</name>
<feature type="domain" description="Protein kinase" evidence="9">
    <location>
        <begin position="23"/>
        <end position="309"/>
    </location>
</feature>
<dbReference type="InterPro" id="IPR050591">
    <property type="entry name" value="GSK-3"/>
</dbReference>
<dbReference type="Pfam" id="PF00069">
    <property type="entry name" value="Pkinase"/>
    <property type="match status" value="1"/>
</dbReference>
<comment type="caution">
    <text evidence="10">The sequence shown here is derived from an EMBL/GenBank/DDBJ whole genome shotgun (WGS) entry which is preliminary data.</text>
</comment>
<dbReference type="PANTHER" id="PTHR24057:SF0">
    <property type="entry name" value="PROTEIN KINASE SHAGGY-RELATED"/>
    <property type="match status" value="1"/>
</dbReference>
<dbReference type="Gene3D" id="3.30.200.20">
    <property type="entry name" value="Phosphorylase Kinase, domain 1"/>
    <property type="match status" value="1"/>
</dbReference>
<evidence type="ECO:0000256" key="7">
    <source>
        <dbReference type="PROSITE-ProRule" id="PRU10141"/>
    </source>
</evidence>
<dbReference type="PANTHER" id="PTHR24057">
    <property type="entry name" value="GLYCOGEN SYNTHASE KINASE-3 ALPHA"/>
    <property type="match status" value="1"/>
</dbReference>
<sequence length="393" mass="43837">MAAVSRKRKADPDEPPELQTRTYTAQRVLGKGSFGVVYQAQVLETGETVAIKSIKMQEKDREVQILKELHGHPNIVCLHGAFLSDEGTAGSGTRLNLVLEFLSDTLHRVIKHYSQLDGKKIEPYYIKLYQFQLMRGLAFIHGRGIVHCDLKPQNLLLDGKSHTLKICDFGTAKRMIFGEQQRSYMVSRYYRAPELILGATSYTTGVDLWSAGCVFAELILGQPLFTGKDGIDQLVQIIKVLGTPTPQQLRAMNPNYPDYEFTPSIASHSWEKVLRGWAPAHACELIGHMLTYDPGARTPPLHVLLHPFFAELRSADKKEKEQCKNLFNFREDELWWLTPKERIQLIPSRLDSGGGASPPALTGLVSCASSAPLVRSVPGPAEGSVRESCELQK</sequence>
<proteinExistence type="inferred from homology"/>
<dbReference type="InterPro" id="IPR039192">
    <property type="entry name" value="STKc_GSK3"/>
</dbReference>
<keyword evidence="2 8" id="KW-0723">Serine/threonine-protein kinase</keyword>
<evidence type="ECO:0000256" key="1">
    <source>
        <dbReference type="ARBA" id="ARBA00005527"/>
    </source>
</evidence>
<accession>A0ABP0L5F8</accession>
<keyword evidence="4 7" id="KW-0547">Nucleotide-binding</keyword>
<organism evidence="10 11">
    <name type="scientific">Durusdinium trenchii</name>
    <dbReference type="NCBI Taxonomy" id="1381693"/>
    <lineage>
        <taxon>Eukaryota</taxon>
        <taxon>Sar</taxon>
        <taxon>Alveolata</taxon>
        <taxon>Dinophyceae</taxon>
        <taxon>Suessiales</taxon>
        <taxon>Symbiodiniaceae</taxon>
        <taxon>Durusdinium</taxon>
    </lineage>
</organism>
<evidence type="ECO:0000256" key="3">
    <source>
        <dbReference type="ARBA" id="ARBA00022679"/>
    </source>
</evidence>
<dbReference type="EMBL" id="CAXAMN010011113">
    <property type="protein sequence ID" value="CAK9034381.1"/>
    <property type="molecule type" value="Genomic_DNA"/>
</dbReference>
<keyword evidence="6 7" id="KW-0067">ATP-binding</keyword>
<protein>
    <recommendedName>
        <fullName evidence="9">Protein kinase domain-containing protein</fullName>
    </recommendedName>
</protein>